<keyword evidence="5 8" id="KW-0175">Coiled coil</keyword>
<dbReference type="PROSITE" id="PS00010">
    <property type="entry name" value="ASX_HYDROXYL"/>
    <property type="match status" value="1"/>
</dbReference>
<evidence type="ECO:0000313" key="11">
    <source>
        <dbReference type="EMBL" id="KZS21450.1"/>
    </source>
</evidence>
<dbReference type="InterPro" id="IPR050969">
    <property type="entry name" value="Dev_Signal_Modulators"/>
</dbReference>
<dbReference type="PANTHER" id="PTHR14949">
    <property type="entry name" value="EGF-LIKE-DOMAIN, MULTIPLE 7, 8"/>
    <property type="match status" value="1"/>
</dbReference>
<evidence type="ECO:0000256" key="8">
    <source>
        <dbReference type="SAM" id="Coils"/>
    </source>
</evidence>
<accession>A0A0P5E733</accession>
<dbReference type="Pfam" id="PF07645">
    <property type="entry name" value="EGF_CA"/>
    <property type="match status" value="1"/>
</dbReference>
<dbReference type="InterPro" id="IPR000152">
    <property type="entry name" value="EGF-type_Asp/Asn_hydroxyl_site"/>
</dbReference>
<dbReference type="SUPFAM" id="SSF57184">
    <property type="entry name" value="Growth factor receptor domain"/>
    <property type="match status" value="1"/>
</dbReference>
<comment type="caution">
    <text evidence="7">Lacks conserved residue(s) required for the propagation of feature annotation.</text>
</comment>
<dbReference type="InterPro" id="IPR000742">
    <property type="entry name" value="EGF"/>
</dbReference>
<comment type="caution">
    <text evidence="11">The sequence shown here is derived from an EMBL/GenBank/DDBJ whole genome shotgun (WGS) entry which is preliminary data.</text>
</comment>
<feature type="disulfide bond" evidence="7">
    <location>
        <begin position="216"/>
        <end position="225"/>
    </location>
</feature>
<dbReference type="GO" id="GO:0005509">
    <property type="term" value="F:calcium ion binding"/>
    <property type="evidence" value="ECO:0007669"/>
    <property type="project" value="InterPro"/>
</dbReference>
<dbReference type="GO" id="GO:0005102">
    <property type="term" value="F:signaling receptor binding"/>
    <property type="evidence" value="ECO:0007669"/>
    <property type="project" value="TreeGrafter"/>
</dbReference>
<dbReference type="EMBL" id="LRGB01000024">
    <property type="protein sequence ID" value="KZS21450.1"/>
    <property type="molecule type" value="Genomic_DNA"/>
</dbReference>
<keyword evidence="12" id="KW-1185">Reference proteome</keyword>
<feature type="coiled-coil region" evidence="8">
    <location>
        <begin position="324"/>
        <end position="387"/>
    </location>
</feature>
<dbReference type="STRING" id="35525.A0A0P5E733"/>
<dbReference type="PROSITE" id="PS51041">
    <property type="entry name" value="EMI"/>
    <property type="match status" value="1"/>
</dbReference>
<dbReference type="PROSITE" id="PS01187">
    <property type="entry name" value="EGF_CA"/>
    <property type="match status" value="1"/>
</dbReference>
<evidence type="ECO:0000256" key="5">
    <source>
        <dbReference type="ARBA" id="ARBA00023054"/>
    </source>
</evidence>
<keyword evidence="4" id="KW-0106">Calcium</keyword>
<evidence type="ECO:0000256" key="4">
    <source>
        <dbReference type="ARBA" id="ARBA00022837"/>
    </source>
</evidence>
<dbReference type="Pfam" id="PF07546">
    <property type="entry name" value="EMI"/>
    <property type="match status" value="1"/>
</dbReference>
<dbReference type="InterPro" id="IPR009030">
    <property type="entry name" value="Growth_fac_rcpt_cys_sf"/>
</dbReference>
<dbReference type="GO" id="GO:0005576">
    <property type="term" value="C:extracellular region"/>
    <property type="evidence" value="ECO:0007669"/>
    <property type="project" value="TreeGrafter"/>
</dbReference>
<dbReference type="SMART" id="SM00179">
    <property type="entry name" value="EGF_CA"/>
    <property type="match status" value="1"/>
</dbReference>
<keyword evidence="6 7" id="KW-1015">Disulfide bond</keyword>
<protein>
    <submittedName>
        <fullName evidence="11">Epidermal growth factor 7-like protein</fullName>
    </submittedName>
</protein>
<dbReference type="InterPro" id="IPR049883">
    <property type="entry name" value="NOTCH1_EGF-like"/>
</dbReference>
<dbReference type="AlphaFoldDB" id="A0A0P5E733"/>
<keyword evidence="2 10" id="KW-0732">Signal</keyword>
<dbReference type="PROSITE" id="PS50026">
    <property type="entry name" value="EGF_3"/>
    <property type="match status" value="2"/>
</dbReference>
<sequence length="399" mass="44235">MCSSAVKRSLVILIIQCCWCLTGIVVDSSRVGLTENEKQSAFEQLLGKTGRLRMSGSSQTLLESTTTLPPTIMSIAMPIMLSDEEAKRHDRRHAIHHQKKNNKKDHSKRQHHAGRHVCTHEETITRPIRVVESYCKPAYKSFTQRCSNGTMCTAFRVQYDTVYRTVVKYQTTTEKKHACCPGWTHADKHTHGCLQAVCNKGCKNGGTCVKPNVCTCAPGYTGPSCESDLDECSAPGSNVCQQTCINSAGSYQCACHEGFQLQDDGRSCKFRLELIPELQTLLINYESMSKRLAALEQEPKFNSSVSQPMHTAPQVDVADYQSTIANMTDHILLLEEKLNKLQNETTLLIANSNNCVESSESSNSDSLESLSAQISILEERLADCTCTMTPSVNAIKMRP</sequence>
<evidence type="ECO:0000256" key="6">
    <source>
        <dbReference type="ARBA" id="ARBA00023157"/>
    </source>
</evidence>
<dbReference type="PANTHER" id="PTHR14949:SF56">
    <property type="entry name" value="EGF-LIKE-DOMAIN, MULTIPLE 7"/>
    <property type="match status" value="1"/>
</dbReference>
<proteinExistence type="predicted"/>
<dbReference type="InterPro" id="IPR011489">
    <property type="entry name" value="EMI_domain"/>
</dbReference>
<feature type="disulfide bond" evidence="7">
    <location>
        <begin position="198"/>
        <end position="208"/>
    </location>
</feature>
<gene>
    <name evidence="11" type="ORF">APZ42_011386</name>
</gene>
<name>A0A0P5E733_9CRUS</name>
<feature type="chain" id="PRO_5013462164" evidence="10">
    <location>
        <begin position="21"/>
        <end position="399"/>
    </location>
</feature>
<dbReference type="OrthoDB" id="6363891at2759"/>
<evidence type="ECO:0000256" key="10">
    <source>
        <dbReference type="SAM" id="SignalP"/>
    </source>
</evidence>
<feature type="signal peptide" evidence="10">
    <location>
        <begin position="1"/>
        <end position="20"/>
    </location>
</feature>
<dbReference type="CDD" id="cd00054">
    <property type="entry name" value="EGF_CA"/>
    <property type="match status" value="1"/>
</dbReference>
<dbReference type="SUPFAM" id="SSF57196">
    <property type="entry name" value="EGF/Laminin"/>
    <property type="match status" value="1"/>
</dbReference>
<dbReference type="InterPro" id="IPR001881">
    <property type="entry name" value="EGF-like_Ca-bd_dom"/>
</dbReference>
<dbReference type="FunFam" id="2.10.25.10:FF:001516">
    <property type="entry name" value="Neurogenic locus protein delta-like Protein"/>
    <property type="match status" value="1"/>
</dbReference>
<evidence type="ECO:0000256" key="1">
    <source>
        <dbReference type="ARBA" id="ARBA00022536"/>
    </source>
</evidence>
<dbReference type="Gene3D" id="2.10.25.10">
    <property type="entry name" value="Laminin"/>
    <property type="match status" value="2"/>
</dbReference>
<evidence type="ECO:0000256" key="7">
    <source>
        <dbReference type="PROSITE-ProRule" id="PRU00076"/>
    </source>
</evidence>
<evidence type="ECO:0000313" key="12">
    <source>
        <dbReference type="Proteomes" id="UP000076858"/>
    </source>
</evidence>
<dbReference type="PROSITE" id="PS01186">
    <property type="entry name" value="EGF_2"/>
    <property type="match status" value="2"/>
</dbReference>
<feature type="compositionally biased region" description="Basic residues" evidence="9">
    <location>
        <begin position="89"/>
        <end position="117"/>
    </location>
</feature>
<keyword evidence="3" id="KW-0677">Repeat</keyword>
<dbReference type="PROSITE" id="PS00022">
    <property type="entry name" value="EGF_1"/>
    <property type="match status" value="1"/>
</dbReference>
<evidence type="ECO:0000256" key="9">
    <source>
        <dbReference type="SAM" id="MobiDB-lite"/>
    </source>
</evidence>
<dbReference type="Proteomes" id="UP000076858">
    <property type="component" value="Unassembled WGS sequence"/>
</dbReference>
<organism evidence="11 12">
    <name type="scientific">Daphnia magna</name>
    <dbReference type="NCBI Taxonomy" id="35525"/>
    <lineage>
        <taxon>Eukaryota</taxon>
        <taxon>Metazoa</taxon>
        <taxon>Ecdysozoa</taxon>
        <taxon>Arthropoda</taxon>
        <taxon>Crustacea</taxon>
        <taxon>Branchiopoda</taxon>
        <taxon>Diplostraca</taxon>
        <taxon>Cladocera</taxon>
        <taxon>Anomopoda</taxon>
        <taxon>Daphniidae</taxon>
        <taxon>Daphnia</taxon>
    </lineage>
</organism>
<dbReference type="Pfam" id="PF07974">
    <property type="entry name" value="EGF_2"/>
    <property type="match status" value="1"/>
</dbReference>
<dbReference type="SMART" id="SM00181">
    <property type="entry name" value="EGF"/>
    <property type="match status" value="2"/>
</dbReference>
<evidence type="ECO:0000256" key="2">
    <source>
        <dbReference type="ARBA" id="ARBA00022729"/>
    </source>
</evidence>
<dbReference type="InterPro" id="IPR018097">
    <property type="entry name" value="EGF_Ca-bd_CS"/>
</dbReference>
<evidence type="ECO:0000256" key="3">
    <source>
        <dbReference type="ARBA" id="ARBA00022737"/>
    </source>
</evidence>
<dbReference type="GO" id="GO:0009986">
    <property type="term" value="C:cell surface"/>
    <property type="evidence" value="ECO:0007669"/>
    <property type="project" value="TreeGrafter"/>
</dbReference>
<dbReference type="InterPro" id="IPR013111">
    <property type="entry name" value="EGF_extracell"/>
</dbReference>
<reference evidence="11 12" key="1">
    <citation type="submission" date="2016-03" db="EMBL/GenBank/DDBJ databases">
        <title>EvidentialGene: Evidence-directed Construction of Genes on Genomes.</title>
        <authorList>
            <person name="Gilbert D.G."/>
            <person name="Choi J.-H."/>
            <person name="Mockaitis K."/>
            <person name="Colbourne J."/>
            <person name="Pfrender M."/>
        </authorList>
    </citation>
    <scope>NUCLEOTIDE SEQUENCE [LARGE SCALE GENOMIC DNA]</scope>
    <source>
        <strain evidence="11 12">Xinb3</strain>
        <tissue evidence="11">Complete organism</tissue>
    </source>
</reference>
<dbReference type="FunFam" id="2.10.25.10:FF:000010">
    <property type="entry name" value="Pro-epidermal growth factor"/>
    <property type="match status" value="1"/>
</dbReference>
<feature type="region of interest" description="Disordered" evidence="9">
    <location>
        <begin position="86"/>
        <end position="117"/>
    </location>
</feature>
<keyword evidence="1 7" id="KW-0245">EGF-like domain</keyword>